<sequence length="128" mass="14665">MQAGNVKDKTQLNHFAIKYKLIVRANQIAWQELVSKLKSAITYFSNQKHRMNYSQYQSQNFSIGSGVTEAACKTLIKQRLGQSGMKWKTQRIAMVLRLRALMSTKGRWKQFWDRINQAGLVGLAQLGS</sequence>
<organism evidence="1 2">
    <name type="scientific">Legionella antarctica</name>
    <dbReference type="NCBI Taxonomy" id="2708020"/>
    <lineage>
        <taxon>Bacteria</taxon>
        <taxon>Pseudomonadati</taxon>
        <taxon>Pseudomonadota</taxon>
        <taxon>Gammaproteobacteria</taxon>
        <taxon>Legionellales</taxon>
        <taxon>Legionellaceae</taxon>
        <taxon>Legionella</taxon>
    </lineage>
</organism>
<dbReference type="Proteomes" id="UP000502894">
    <property type="component" value="Chromosome"/>
</dbReference>
<accession>A0A6F8T3X1</accession>
<dbReference type="AlphaFoldDB" id="A0A6F8T3X1"/>
<evidence type="ECO:0000313" key="2">
    <source>
        <dbReference type="Proteomes" id="UP000502894"/>
    </source>
</evidence>
<evidence type="ECO:0000313" key="1">
    <source>
        <dbReference type="EMBL" id="BCA94903.1"/>
    </source>
</evidence>
<name>A0A6F8T3X1_9GAMM</name>
<dbReference type="KEGG" id="lant:TUM19329_12640"/>
<gene>
    <name evidence="1" type="ORF">TUM19329_12640</name>
</gene>
<reference evidence="1" key="1">
    <citation type="journal article" date="2020" name="Microbiol. Resour. Announc.">
        <title>Complete Genome Sequence of Novel Psychrotolerant Legionella Strain TUM19329, Isolated from Antarctic Lake Sediment.</title>
        <authorList>
            <person name="Shimada S."/>
            <person name="Nakai R."/>
            <person name="Aoki K."/>
            <person name="Shimoeda N."/>
            <person name="Ohno G."/>
            <person name="Miyazaki Y."/>
            <person name="Kudoh S."/>
            <person name="Imura S."/>
            <person name="Watanabe K."/>
            <person name="Ishii Y."/>
            <person name="Tateda K."/>
        </authorList>
    </citation>
    <scope>NUCLEOTIDE SEQUENCE [LARGE SCALE GENOMIC DNA]</scope>
    <source>
        <strain evidence="1">TUM19329</strain>
    </source>
</reference>
<protein>
    <submittedName>
        <fullName evidence="1">Uncharacterized protein</fullName>
    </submittedName>
</protein>
<keyword evidence="2" id="KW-1185">Reference proteome</keyword>
<dbReference type="EMBL" id="AP022839">
    <property type="protein sequence ID" value="BCA94903.1"/>
    <property type="molecule type" value="Genomic_DNA"/>
</dbReference>
<proteinExistence type="predicted"/>